<keyword evidence="2" id="KW-1185">Reference proteome</keyword>
<dbReference type="Gene3D" id="3.50.50.100">
    <property type="match status" value="1"/>
</dbReference>
<dbReference type="InterPro" id="IPR036291">
    <property type="entry name" value="NAD(P)-bd_dom_sf"/>
</dbReference>
<name>A0ABU8TZM9_9ACTN</name>
<dbReference type="Proteomes" id="UP001382904">
    <property type="component" value="Unassembled WGS sequence"/>
</dbReference>
<comment type="caution">
    <text evidence="1">The sequence shown here is derived from an EMBL/GenBank/DDBJ whole genome shotgun (WGS) entry which is preliminary data.</text>
</comment>
<sequence>MDDHITPRRVVILGGGFAGLFAVRALRSAPVAVTLVDPAPITCSSRCFTSAPPASAPRDRSPSR</sequence>
<dbReference type="SUPFAM" id="SSF51735">
    <property type="entry name" value="NAD(P)-binding Rossmann-fold domains"/>
    <property type="match status" value="1"/>
</dbReference>
<evidence type="ECO:0008006" key="3">
    <source>
        <dbReference type="Google" id="ProtNLM"/>
    </source>
</evidence>
<reference evidence="1 2" key="1">
    <citation type="submission" date="2024-03" db="EMBL/GenBank/DDBJ databases">
        <title>Novel Streptomyces species of biotechnological and ecological value are a feature of Machair soil.</title>
        <authorList>
            <person name="Prole J.R."/>
            <person name="Goodfellow M."/>
            <person name="Allenby N."/>
            <person name="Ward A.C."/>
        </authorList>
    </citation>
    <scope>NUCLEOTIDE SEQUENCE [LARGE SCALE GENOMIC DNA]</scope>
    <source>
        <strain evidence="1 2">MS1.HAVA.3</strain>
    </source>
</reference>
<dbReference type="EMBL" id="JBBKAM010000002">
    <property type="protein sequence ID" value="MEJ8641084.1"/>
    <property type="molecule type" value="Genomic_DNA"/>
</dbReference>
<organism evidence="1 2">
    <name type="scientific">Streptomyces caledonius</name>
    <dbReference type="NCBI Taxonomy" id="3134107"/>
    <lineage>
        <taxon>Bacteria</taxon>
        <taxon>Bacillati</taxon>
        <taxon>Actinomycetota</taxon>
        <taxon>Actinomycetes</taxon>
        <taxon>Kitasatosporales</taxon>
        <taxon>Streptomycetaceae</taxon>
        <taxon>Streptomyces</taxon>
    </lineage>
</organism>
<proteinExistence type="predicted"/>
<gene>
    <name evidence="1" type="ORF">WKI68_05605</name>
</gene>
<protein>
    <recommendedName>
        <fullName evidence="3">FAD/NAD(P)-binding domain-containing protein</fullName>
    </recommendedName>
</protein>
<evidence type="ECO:0000313" key="1">
    <source>
        <dbReference type="EMBL" id="MEJ8641084.1"/>
    </source>
</evidence>
<evidence type="ECO:0000313" key="2">
    <source>
        <dbReference type="Proteomes" id="UP001382904"/>
    </source>
</evidence>
<accession>A0ABU8TZM9</accession>